<protein>
    <submittedName>
        <fullName evidence="1">Uncharacterized protein</fullName>
    </submittedName>
</protein>
<evidence type="ECO:0000313" key="2">
    <source>
        <dbReference type="Proteomes" id="UP000000226"/>
    </source>
</evidence>
<dbReference type="Gramene" id="ESW30831">
    <property type="protein sequence ID" value="ESW30831"/>
    <property type="gene ID" value="PHAVU_002G1862001g"/>
</dbReference>
<evidence type="ECO:0000313" key="1">
    <source>
        <dbReference type="EMBL" id="ESW30831.1"/>
    </source>
</evidence>
<gene>
    <name evidence="1" type="ORF">PHAVU_002G1862001g</name>
</gene>
<organism evidence="1 2">
    <name type="scientific">Phaseolus vulgaris</name>
    <name type="common">Kidney bean</name>
    <name type="synonym">French bean</name>
    <dbReference type="NCBI Taxonomy" id="3885"/>
    <lineage>
        <taxon>Eukaryota</taxon>
        <taxon>Viridiplantae</taxon>
        <taxon>Streptophyta</taxon>
        <taxon>Embryophyta</taxon>
        <taxon>Tracheophyta</taxon>
        <taxon>Spermatophyta</taxon>
        <taxon>Magnoliopsida</taxon>
        <taxon>eudicotyledons</taxon>
        <taxon>Gunneridae</taxon>
        <taxon>Pentapetalae</taxon>
        <taxon>rosids</taxon>
        <taxon>fabids</taxon>
        <taxon>Fabales</taxon>
        <taxon>Fabaceae</taxon>
        <taxon>Papilionoideae</taxon>
        <taxon>50 kb inversion clade</taxon>
        <taxon>NPAAA clade</taxon>
        <taxon>indigoferoid/millettioid clade</taxon>
        <taxon>Phaseoleae</taxon>
        <taxon>Phaseolus</taxon>
    </lineage>
</organism>
<sequence length="109" mass="12124">MVARGVPAMTAAAVAALDLTESSNWMSPDQGLAEWPWLHALLEGIDQHFFILGRRSDHLRPEAIEVVSEGLPMVLPYIKQVIGHPGRCLIHNVLLDKDFRELLKIGYVA</sequence>
<keyword evidence="2" id="KW-1185">Reference proteome</keyword>
<feature type="non-terminal residue" evidence="1">
    <location>
        <position position="109"/>
    </location>
</feature>
<dbReference type="EMBL" id="CM002289">
    <property type="protein sequence ID" value="ESW30831.1"/>
    <property type="molecule type" value="Genomic_DNA"/>
</dbReference>
<name>V7CPH8_PHAVU</name>
<proteinExistence type="predicted"/>
<dbReference type="Proteomes" id="UP000000226">
    <property type="component" value="Chromosome 2"/>
</dbReference>
<dbReference type="AlphaFoldDB" id="V7CPH8"/>
<accession>V7CPH8</accession>
<reference evidence="2" key="1">
    <citation type="journal article" date="2014" name="Nat. Genet.">
        <title>A reference genome for common bean and genome-wide analysis of dual domestications.</title>
        <authorList>
            <person name="Schmutz J."/>
            <person name="McClean P.E."/>
            <person name="Mamidi S."/>
            <person name="Wu G.A."/>
            <person name="Cannon S.B."/>
            <person name="Grimwood J."/>
            <person name="Jenkins J."/>
            <person name="Shu S."/>
            <person name="Song Q."/>
            <person name="Chavarro C."/>
            <person name="Torres-Torres M."/>
            <person name="Geffroy V."/>
            <person name="Moghaddam S.M."/>
            <person name="Gao D."/>
            <person name="Abernathy B."/>
            <person name="Barry K."/>
            <person name="Blair M."/>
            <person name="Brick M.A."/>
            <person name="Chovatia M."/>
            <person name="Gepts P."/>
            <person name="Goodstein D.M."/>
            <person name="Gonzales M."/>
            <person name="Hellsten U."/>
            <person name="Hyten D.L."/>
            <person name="Jia G."/>
            <person name="Kelly J.D."/>
            <person name="Kudrna D."/>
            <person name="Lee R."/>
            <person name="Richard M.M."/>
            <person name="Miklas P.N."/>
            <person name="Osorno J.M."/>
            <person name="Rodrigues J."/>
            <person name="Thareau V."/>
            <person name="Urrea C.A."/>
            <person name="Wang M."/>
            <person name="Yu Y."/>
            <person name="Zhang M."/>
            <person name="Wing R.A."/>
            <person name="Cregan P.B."/>
            <person name="Rokhsar D.S."/>
            <person name="Jackson S.A."/>
        </authorList>
    </citation>
    <scope>NUCLEOTIDE SEQUENCE [LARGE SCALE GENOMIC DNA]</scope>
    <source>
        <strain evidence="2">cv. G19833</strain>
    </source>
</reference>